<comment type="caution">
    <text evidence="5">The sequence shown here is derived from an EMBL/GenBank/DDBJ whole genome shotgun (WGS) entry which is preliminary data.</text>
</comment>
<evidence type="ECO:0000256" key="1">
    <source>
        <dbReference type="ARBA" id="ARBA00022763"/>
    </source>
</evidence>
<keyword evidence="2" id="KW-0378">Hydrolase</keyword>
<sequence>MQLATFAAAPEPGDHPLAAGLRQVVIDTDRHAPRSVQVALGPSEIGEPCARKLAYRLMDETRTNADSDPWAAIIGTAVHAWLADAFEAANTRLGRIRYLVERRVEVRPGLTGSCDLFDADTMTVIDHKVVGTTKMREYRLQGPPPHYRAQAHLYGVGYANLGLPVREVALAFYPRGGLLSGLHVWSEPFDPAIAQAALDRHDQVLALVDTLDVERNPANYRHLPATPSHGCTYCPWFKPGTDTGRGCPGHLAK</sequence>
<dbReference type="RefSeq" id="WP_182836529.1">
    <property type="nucleotide sequence ID" value="NZ_BAAABQ010000065.1"/>
</dbReference>
<dbReference type="InterPro" id="IPR038726">
    <property type="entry name" value="PDDEXK_AddAB-type"/>
</dbReference>
<organism evidence="5 6">
    <name type="scientific">Kutzneria viridogrisea</name>
    <dbReference type="NCBI Taxonomy" id="47990"/>
    <lineage>
        <taxon>Bacteria</taxon>
        <taxon>Bacillati</taxon>
        <taxon>Actinomycetota</taxon>
        <taxon>Actinomycetes</taxon>
        <taxon>Pseudonocardiales</taxon>
        <taxon>Pseudonocardiaceae</taxon>
        <taxon>Kutzneria</taxon>
    </lineage>
</organism>
<dbReference type="Gene3D" id="3.90.320.10">
    <property type="match status" value="1"/>
</dbReference>
<keyword evidence="1" id="KW-0227">DNA damage</keyword>
<evidence type="ECO:0000313" key="6">
    <source>
        <dbReference type="Proteomes" id="UP000517916"/>
    </source>
</evidence>
<name>A0ABR6BAW9_9PSEU</name>
<protein>
    <recommendedName>
        <fullName evidence="4">PD-(D/E)XK endonuclease-like domain-containing protein</fullName>
    </recommendedName>
</protein>
<evidence type="ECO:0000259" key="4">
    <source>
        <dbReference type="Pfam" id="PF12705"/>
    </source>
</evidence>
<evidence type="ECO:0000256" key="2">
    <source>
        <dbReference type="ARBA" id="ARBA00022806"/>
    </source>
</evidence>
<keyword evidence="2" id="KW-0347">Helicase</keyword>
<keyword evidence="6" id="KW-1185">Reference proteome</keyword>
<reference evidence="5 6" key="1">
    <citation type="submission" date="2020-08" db="EMBL/GenBank/DDBJ databases">
        <title>Genomic Encyclopedia of Archaeal and Bacterial Type Strains, Phase II (KMG-II): from individual species to whole genera.</title>
        <authorList>
            <person name="Goeker M."/>
        </authorList>
    </citation>
    <scope>NUCLEOTIDE SEQUENCE [LARGE SCALE GENOMIC DNA]</scope>
    <source>
        <strain evidence="5 6">DSM 43850</strain>
    </source>
</reference>
<gene>
    <name evidence="5" type="ORF">BC739_001216</name>
</gene>
<proteinExistence type="predicted"/>
<keyword evidence="2" id="KW-0067">ATP-binding</keyword>
<dbReference type="Proteomes" id="UP000517916">
    <property type="component" value="Unassembled WGS sequence"/>
</dbReference>
<feature type="domain" description="PD-(D/E)XK endonuclease-like" evidence="4">
    <location>
        <begin position="104"/>
        <end position="236"/>
    </location>
</feature>
<accession>A0ABR6BAW9</accession>
<evidence type="ECO:0000313" key="5">
    <source>
        <dbReference type="EMBL" id="MBA8924019.1"/>
    </source>
</evidence>
<evidence type="ECO:0000256" key="3">
    <source>
        <dbReference type="ARBA" id="ARBA00023204"/>
    </source>
</evidence>
<keyword evidence="3" id="KW-0234">DNA repair</keyword>
<dbReference type="InterPro" id="IPR011604">
    <property type="entry name" value="PDDEXK-like_dom_sf"/>
</dbReference>
<dbReference type="EMBL" id="JACJID010000001">
    <property type="protein sequence ID" value="MBA8924019.1"/>
    <property type="molecule type" value="Genomic_DNA"/>
</dbReference>
<dbReference type="Pfam" id="PF12705">
    <property type="entry name" value="PDDEXK_1"/>
    <property type="match status" value="1"/>
</dbReference>
<keyword evidence="2" id="KW-0547">Nucleotide-binding</keyword>